<dbReference type="EMBL" id="JACJVJ010000001">
    <property type="protein sequence ID" value="MBC2776829.1"/>
    <property type="molecule type" value="Genomic_DNA"/>
</dbReference>
<accession>A0A842HX24</accession>
<dbReference type="Proteomes" id="UP000564378">
    <property type="component" value="Unassembled WGS sequence"/>
</dbReference>
<reference evidence="2 3" key="1">
    <citation type="submission" date="2020-08" db="EMBL/GenBank/DDBJ databases">
        <title>Draft genome sequence of Parasphingopyxis sp. GrpM-11.</title>
        <authorList>
            <person name="Oh J."/>
            <person name="Roh D.-H."/>
        </authorList>
    </citation>
    <scope>NUCLEOTIDE SEQUENCE [LARGE SCALE GENOMIC DNA]</scope>
    <source>
        <strain evidence="2 3">GrpM-11</strain>
    </source>
</reference>
<evidence type="ECO:0000313" key="2">
    <source>
        <dbReference type="EMBL" id="MBC2776829.1"/>
    </source>
</evidence>
<dbReference type="AlphaFoldDB" id="A0A842HX24"/>
<gene>
    <name evidence="2" type="ORF">H6P80_04270</name>
</gene>
<organism evidence="2 3">
    <name type="scientific">Parasphingopyxis marina</name>
    <dbReference type="NCBI Taxonomy" id="2761622"/>
    <lineage>
        <taxon>Bacteria</taxon>
        <taxon>Pseudomonadati</taxon>
        <taxon>Pseudomonadota</taxon>
        <taxon>Alphaproteobacteria</taxon>
        <taxon>Sphingomonadales</taxon>
        <taxon>Sphingomonadaceae</taxon>
        <taxon>Parasphingopyxis</taxon>
    </lineage>
</organism>
<sequence length="64" mass="6466">MADKPKPSGKEIAFIAIGATVGAVIALTVIGGIGAIGGGIIGLGAALGGMPYFRRVQEWQKNQQ</sequence>
<name>A0A842HX24_9SPHN</name>
<evidence type="ECO:0000256" key="1">
    <source>
        <dbReference type="SAM" id="Phobius"/>
    </source>
</evidence>
<keyword evidence="1" id="KW-0812">Transmembrane</keyword>
<proteinExistence type="predicted"/>
<protein>
    <submittedName>
        <fullName evidence="2">Uncharacterized protein</fullName>
    </submittedName>
</protein>
<evidence type="ECO:0000313" key="3">
    <source>
        <dbReference type="Proteomes" id="UP000564378"/>
    </source>
</evidence>
<keyword evidence="1" id="KW-0472">Membrane</keyword>
<keyword evidence="3" id="KW-1185">Reference proteome</keyword>
<keyword evidence="1" id="KW-1133">Transmembrane helix</keyword>
<feature type="transmembrane region" description="Helical" evidence="1">
    <location>
        <begin position="12"/>
        <end position="30"/>
    </location>
</feature>
<dbReference type="RefSeq" id="WP_185800079.1">
    <property type="nucleotide sequence ID" value="NZ_JACJVJ010000001.1"/>
</dbReference>
<comment type="caution">
    <text evidence="2">The sequence shown here is derived from an EMBL/GenBank/DDBJ whole genome shotgun (WGS) entry which is preliminary data.</text>
</comment>